<evidence type="ECO:0000313" key="2">
    <source>
        <dbReference type="Proteomes" id="UP000789405"/>
    </source>
</evidence>
<dbReference type="Proteomes" id="UP000789405">
    <property type="component" value="Unassembled WGS sequence"/>
</dbReference>
<reference evidence="1" key="1">
    <citation type="submission" date="2021-06" db="EMBL/GenBank/DDBJ databases">
        <authorList>
            <person name="Kallberg Y."/>
            <person name="Tangrot J."/>
            <person name="Rosling A."/>
        </authorList>
    </citation>
    <scope>NUCLEOTIDE SEQUENCE</scope>
    <source>
        <strain evidence="1">MA453B</strain>
    </source>
</reference>
<organism evidence="1 2">
    <name type="scientific">Dentiscutata erythropus</name>
    <dbReference type="NCBI Taxonomy" id="1348616"/>
    <lineage>
        <taxon>Eukaryota</taxon>
        <taxon>Fungi</taxon>
        <taxon>Fungi incertae sedis</taxon>
        <taxon>Mucoromycota</taxon>
        <taxon>Glomeromycotina</taxon>
        <taxon>Glomeromycetes</taxon>
        <taxon>Diversisporales</taxon>
        <taxon>Gigasporaceae</taxon>
        <taxon>Dentiscutata</taxon>
    </lineage>
</organism>
<evidence type="ECO:0000313" key="1">
    <source>
        <dbReference type="EMBL" id="CAG8817843.1"/>
    </source>
</evidence>
<feature type="non-terminal residue" evidence="1">
    <location>
        <position position="1"/>
    </location>
</feature>
<sequence>KRQISTSREREFLAITAYETVIQTGTKQVAAQPRELFGSTST</sequence>
<comment type="caution">
    <text evidence="1">The sequence shown here is derived from an EMBL/GenBank/DDBJ whole genome shotgun (WGS) entry which is preliminary data.</text>
</comment>
<dbReference type="AlphaFoldDB" id="A0A9N9P9C0"/>
<dbReference type="EMBL" id="CAJVPY010055764">
    <property type="protein sequence ID" value="CAG8817843.1"/>
    <property type="molecule type" value="Genomic_DNA"/>
</dbReference>
<feature type="non-terminal residue" evidence="1">
    <location>
        <position position="42"/>
    </location>
</feature>
<proteinExistence type="predicted"/>
<keyword evidence="2" id="KW-1185">Reference proteome</keyword>
<accession>A0A9N9P9C0</accession>
<protein>
    <submittedName>
        <fullName evidence="1">11172_t:CDS:1</fullName>
    </submittedName>
</protein>
<gene>
    <name evidence="1" type="ORF">DERYTH_LOCUS26512</name>
</gene>
<name>A0A9N9P9C0_9GLOM</name>